<proteinExistence type="predicted"/>
<organism evidence="1">
    <name type="scientific">marine sediment metagenome</name>
    <dbReference type="NCBI Taxonomy" id="412755"/>
    <lineage>
        <taxon>unclassified sequences</taxon>
        <taxon>metagenomes</taxon>
        <taxon>ecological metagenomes</taxon>
    </lineage>
</organism>
<dbReference type="Gene3D" id="1.10.10.1400">
    <property type="entry name" value="Terminase, small subunit, N-terminal DNA-binding domain, HTH motif"/>
    <property type="match status" value="1"/>
</dbReference>
<comment type="caution">
    <text evidence="1">The sequence shown here is derived from an EMBL/GenBank/DDBJ whole genome shotgun (WGS) entry which is preliminary data.</text>
</comment>
<dbReference type="InterPro" id="IPR038713">
    <property type="entry name" value="Terminase_Gp1_N_sf"/>
</dbReference>
<accession>A0A0F9PZB2</accession>
<dbReference type="EMBL" id="LAZR01005609">
    <property type="protein sequence ID" value="KKM98537.1"/>
    <property type="molecule type" value="Genomic_DNA"/>
</dbReference>
<reference evidence="1" key="1">
    <citation type="journal article" date="2015" name="Nature">
        <title>Complex archaea that bridge the gap between prokaryotes and eukaryotes.</title>
        <authorList>
            <person name="Spang A."/>
            <person name="Saw J.H."/>
            <person name="Jorgensen S.L."/>
            <person name="Zaremba-Niedzwiedzka K."/>
            <person name="Martijn J."/>
            <person name="Lind A.E."/>
            <person name="van Eijk R."/>
            <person name="Schleper C."/>
            <person name="Guy L."/>
            <person name="Ettema T.J."/>
        </authorList>
    </citation>
    <scope>NUCLEOTIDE SEQUENCE</scope>
</reference>
<sequence>MAIELRDRPLTLGQIDFVSHICTDAVNNGSLAYQKAYPNCKSGHRQNARRLLTYDYIKQAITKFKAKSAKDKGFTVEDMHRMYEEDRDFASKVRAAGARVSASTGIARLYGMDKDAGTKQEQTIIIIGPKQAKVIDSKEIEDG</sequence>
<gene>
    <name evidence="1" type="ORF">LCGC14_1156940</name>
</gene>
<evidence type="ECO:0000313" key="1">
    <source>
        <dbReference type="EMBL" id="KKM98537.1"/>
    </source>
</evidence>
<name>A0A0F9PZB2_9ZZZZ</name>
<protein>
    <recommendedName>
        <fullName evidence="2">Terminase small subunit</fullName>
    </recommendedName>
</protein>
<dbReference type="AlphaFoldDB" id="A0A0F9PZB2"/>
<evidence type="ECO:0008006" key="2">
    <source>
        <dbReference type="Google" id="ProtNLM"/>
    </source>
</evidence>